<keyword evidence="4" id="KW-0732">Signal</keyword>
<reference evidence="5" key="1">
    <citation type="journal article" date="2014" name="J. Chem. Ecol.">
        <title>Molecular Characterization, Expression Pattern, and Ligand-Binding Property of Three Odorant Binding Protein Genes from Dendrolimus tabulaeformis.</title>
        <authorList>
            <person name="Zhang S."/>
            <person name="Zhang Z."/>
            <person name="Wang H."/>
            <person name="Kong X."/>
        </authorList>
    </citation>
    <scope>NUCLEOTIDE SEQUENCE</scope>
</reference>
<dbReference type="GO" id="GO:0005549">
    <property type="term" value="F:odorant binding"/>
    <property type="evidence" value="ECO:0007669"/>
    <property type="project" value="InterPro"/>
</dbReference>
<gene>
    <name evidence="5" type="primary">PBP1</name>
</gene>
<evidence type="ECO:0000313" key="5">
    <source>
        <dbReference type="EMBL" id="AGJ71278.1"/>
    </source>
</evidence>
<feature type="chain" id="PRO_5001581337" evidence="4">
    <location>
        <begin position="24"/>
        <end position="163"/>
    </location>
</feature>
<organism evidence="5">
    <name type="scientific">Dendrolimus tabulaeformis</name>
    <name type="common">Chinese pine moth</name>
    <dbReference type="NCBI Taxonomy" id="416556"/>
    <lineage>
        <taxon>Eukaryota</taxon>
        <taxon>Metazoa</taxon>
        <taxon>Ecdysozoa</taxon>
        <taxon>Arthropoda</taxon>
        <taxon>Hexapoda</taxon>
        <taxon>Insecta</taxon>
        <taxon>Pterygota</taxon>
        <taxon>Neoptera</taxon>
        <taxon>Endopterygota</taxon>
        <taxon>Lepidoptera</taxon>
        <taxon>Glossata</taxon>
        <taxon>Ditrysia</taxon>
        <taxon>Bombycoidea</taxon>
        <taxon>Lasiocampidae</taxon>
        <taxon>Dendrolimus</taxon>
    </lineage>
</organism>
<evidence type="ECO:0000256" key="3">
    <source>
        <dbReference type="PIRSR" id="PIRSR015604-1"/>
    </source>
</evidence>
<dbReference type="Pfam" id="PF01395">
    <property type="entry name" value="PBP_GOBP"/>
    <property type="match status" value="1"/>
</dbReference>
<dbReference type="CDD" id="cd23992">
    <property type="entry name" value="PBP_GOBP"/>
    <property type="match status" value="1"/>
</dbReference>
<protein>
    <submittedName>
        <fullName evidence="5">Pheromone binding protein 1</fullName>
    </submittedName>
</protein>
<dbReference type="EMBL" id="JX275385">
    <property type="protein sequence ID" value="AGJ71278.1"/>
    <property type="molecule type" value="mRNA"/>
</dbReference>
<evidence type="ECO:0000256" key="4">
    <source>
        <dbReference type="SAM" id="SignalP"/>
    </source>
</evidence>
<sequence length="163" mass="18404">MTKTYTFLAVAIVLLAIDSRVDSSQDVMKDLSVKFGESMNQCIKEMDLPDVSADFYNYWKEDFVITRRETGCLFSCLAKKVSMQHSDGLLHKDNTHNFATKHGADDEMAAKLVETIHACENSISESDDCVRVLSIANCFKKEMHKLNWAPSAELVTQELMTIL</sequence>
<dbReference type="PRINTS" id="PR00484">
    <property type="entry name" value="PBPGOBP"/>
</dbReference>
<dbReference type="SMART" id="SM00708">
    <property type="entry name" value="PhBP"/>
    <property type="match status" value="1"/>
</dbReference>
<feature type="disulfide bond" evidence="3">
    <location>
        <begin position="119"/>
        <end position="138"/>
    </location>
</feature>
<keyword evidence="2" id="KW-0813">Transport</keyword>
<keyword evidence="3" id="KW-1015">Disulfide bond</keyword>
<accession>A0A059PCM8</accession>
<feature type="disulfide bond" evidence="3">
    <location>
        <begin position="42"/>
        <end position="76"/>
    </location>
</feature>
<dbReference type="SUPFAM" id="SSF47565">
    <property type="entry name" value="Insect pheromone/odorant-binding proteins"/>
    <property type="match status" value="1"/>
</dbReference>
<dbReference type="Gene3D" id="1.10.238.20">
    <property type="entry name" value="Pheromone/general odorant binding protein domain"/>
    <property type="match status" value="1"/>
</dbReference>
<dbReference type="AlphaFoldDB" id="A0A059PCM8"/>
<evidence type="ECO:0000256" key="2">
    <source>
        <dbReference type="ARBA" id="ARBA00022448"/>
    </source>
</evidence>
<evidence type="ECO:0000256" key="1">
    <source>
        <dbReference type="ARBA" id="ARBA00008098"/>
    </source>
</evidence>
<proteinExistence type="evidence at transcript level"/>
<comment type="similarity">
    <text evidence="1">Belongs to the PBP/GOBP family.</text>
</comment>
<dbReference type="InterPro" id="IPR036728">
    <property type="entry name" value="PBP_GOBP_sf"/>
</dbReference>
<feature type="disulfide bond" evidence="3">
    <location>
        <begin position="72"/>
        <end position="129"/>
    </location>
</feature>
<name>A0A059PCM8_9NEOP</name>
<dbReference type="InterPro" id="IPR006072">
    <property type="entry name" value="Odorant/phero-bd_Lep"/>
</dbReference>
<feature type="signal peptide" evidence="4">
    <location>
        <begin position="1"/>
        <end position="23"/>
    </location>
</feature>
<dbReference type="InterPro" id="IPR006170">
    <property type="entry name" value="PBP/GOBP"/>
</dbReference>
<dbReference type="PIRSF" id="PIRSF015604">
    <property type="entry name" value="Odorant/phero_bd"/>
    <property type="match status" value="1"/>
</dbReference>